<proteinExistence type="predicted"/>
<gene>
    <name evidence="2" type="ORF">T4D_3798</name>
</gene>
<protein>
    <submittedName>
        <fullName evidence="2">Uncharacterized protein</fullName>
    </submittedName>
</protein>
<keyword evidence="1" id="KW-0472">Membrane</keyword>
<dbReference type="AlphaFoldDB" id="A0A0V1DKS6"/>
<comment type="caution">
    <text evidence="2">The sequence shown here is derived from an EMBL/GenBank/DDBJ whole genome shotgun (WGS) entry which is preliminary data.</text>
</comment>
<dbReference type="Proteomes" id="UP000054995">
    <property type="component" value="Unassembled WGS sequence"/>
</dbReference>
<evidence type="ECO:0000313" key="3">
    <source>
        <dbReference type="Proteomes" id="UP000054995"/>
    </source>
</evidence>
<keyword evidence="3" id="KW-1185">Reference proteome</keyword>
<accession>A0A0V1DKS6</accession>
<evidence type="ECO:0000313" key="2">
    <source>
        <dbReference type="EMBL" id="KRY62217.1"/>
    </source>
</evidence>
<keyword evidence="1" id="KW-1133">Transmembrane helix</keyword>
<evidence type="ECO:0000256" key="1">
    <source>
        <dbReference type="SAM" id="Phobius"/>
    </source>
</evidence>
<reference evidence="2 3" key="1">
    <citation type="submission" date="2015-01" db="EMBL/GenBank/DDBJ databases">
        <title>Evolution of Trichinella species and genotypes.</title>
        <authorList>
            <person name="Korhonen P.K."/>
            <person name="Edoardo P."/>
            <person name="Giuseppe L.R."/>
            <person name="Gasser R.B."/>
        </authorList>
    </citation>
    <scope>NUCLEOTIDE SEQUENCE [LARGE SCALE GENOMIC DNA]</scope>
    <source>
        <strain evidence="2">ISS470</strain>
    </source>
</reference>
<organism evidence="2 3">
    <name type="scientific">Trichinella pseudospiralis</name>
    <name type="common">Parasitic roundworm</name>
    <dbReference type="NCBI Taxonomy" id="6337"/>
    <lineage>
        <taxon>Eukaryota</taxon>
        <taxon>Metazoa</taxon>
        <taxon>Ecdysozoa</taxon>
        <taxon>Nematoda</taxon>
        <taxon>Enoplea</taxon>
        <taxon>Dorylaimia</taxon>
        <taxon>Trichinellida</taxon>
        <taxon>Trichinellidae</taxon>
        <taxon>Trichinella</taxon>
    </lineage>
</organism>
<dbReference type="EMBL" id="JYDT01003654">
    <property type="protein sequence ID" value="KRY62217.1"/>
    <property type="molecule type" value="Genomic_DNA"/>
</dbReference>
<keyword evidence="1" id="KW-0812">Transmembrane</keyword>
<name>A0A0V1DKS6_TRIPS</name>
<feature type="transmembrane region" description="Helical" evidence="1">
    <location>
        <begin position="6"/>
        <end position="26"/>
    </location>
</feature>
<sequence>MAKNFFSHFELFLIAIVLYCLAFAMLMHCNPRSFFKIFREILN</sequence>